<feature type="domain" description="RanBP2-type" evidence="5">
    <location>
        <begin position="180"/>
        <end position="215"/>
    </location>
</feature>
<dbReference type="Gene3D" id="1.20.940.10">
    <property type="entry name" value="Functional domain of the splicing factor Prp18"/>
    <property type="match status" value="1"/>
</dbReference>
<proteinExistence type="predicted"/>
<accession>A0ABN9TVE9</accession>
<evidence type="ECO:0000256" key="3">
    <source>
        <dbReference type="ARBA" id="ARBA00022833"/>
    </source>
</evidence>
<keyword evidence="2 4" id="KW-0863">Zinc-finger</keyword>
<dbReference type="SMART" id="SM00547">
    <property type="entry name" value="ZnF_RBZ"/>
    <property type="match status" value="1"/>
</dbReference>
<protein>
    <recommendedName>
        <fullName evidence="5">RanBP2-type domain-containing protein</fullName>
    </recommendedName>
</protein>
<dbReference type="EMBL" id="CAUYUJ010015125">
    <property type="protein sequence ID" value="CAK0850199.1"/>
    <property type="molecule type" value="Genomic_DNA"/>
</dbReference>
<gene>
    <name evidence="6" type="ORF">PCOR1329_LOCUS42654</name>
</gene>
<organism evidence="6 7">
    <name type="scientific">Prorocentrum cordatum</name>
    <dbReference type="NCBI Taxonomy" id="2364126"/>
    <lineage>
        <taxon>Eukaryota</taxon>
        <taxon>Sar</taxon>
        <taxon>Alveolata</taxon>
        <taxon>Dinophyceae</taxon>
        <taxon>Prorocentrales</taxon>
        <taxon>Prorocentraceae</taxon>
        <taxon>Prorocentrum</taxon>
    </lineage>
</organism>
<reference evidence="6" key="1">
    <citation type="submission" date="2023-10" db="EMBL/GenBank/DDBJ databases">
        <authorList>
            <person name="Chen Y."/>
            <person name="Shah S."/>
            <person name="Dougan E. K."/>
            <person name="Thang M."/>
            <person name="Chan C."/>
        </authorList>
    </citation>
    <scope>NUCLEOTIDE SEQUENCE [LARGE SCALE GENOMIC DNA]</scope>
</reference>
<dbReference type="PROSITE" id="PS50199">
    <property type="entry name" value="ZF_RANBP2_2"/>
    <property type="match status" value="1"/>
</dbReference>
<evidence type="ECO:0000313" key="7">
    <source>
        <dbReference type="Proteomes" id="UP001189429"/>
    </source>
</evidence>
<evidence type="ECO:0000256" key="1">
    <source>
        <dbReference type="ARBA" id="ARBA00022723"/>
    </source>
</evidence>
<keyword evidence="7" id="KW-1185">Reference proteome</keyword>
<comment type="caution">
    <text evidence="6">The sequence shown here is derived from an EMBL/GenBank/DDBJ whole genome shotgun (WGS) entry which is preliminary data.</text>
</comment>
<name>A0ABN9TVE9_9DINO</name>
<evidence type="ECO:0000256" key="2">
    <source>
        <dbReference type="ARBA" id="ARBA00022771"/>
    </source>
</evidence>
<sequence length="330" mass="37251">MRLDHEDAGIVPQAKEMTAARHLVESTVYREDVLDLGHSAVWGSLWEALPEGNGAGRWGYACCRSWERHAMCPAAKAPLEKCVDNVRAASRLPEPVVLQQWEEFEGSKTAFVRHVIQWLLQEWRLKLAERDPRITADIIFREASEVHNAEEGIRPLLDLITRAETRDRRSKLKKVPGTPKHGCTSQREDWDCPSCKYRNRGDRIECRKCKKEDPDYVIPDEFPKLERELLEKVGQIVTLAAAQDYAAATELFFALTIGSARWSSDIASLSTGTAPSRKTLAAQGHMQRQAAEMAPLTSIEGRAYLNSLKRLINLAQILRPSDDPLKNMAK</sequence>
<dbReference type="PROSITE" id="PS01358">
    <property type="entry name" value="ZF_RANBP2_1"/>
    <property type="match status" value="1"/>
</dbReference>
<evidence type="ECO:0000313" key="6">
    <source>
        <dbReference type="EMBL" id="CAK0850199.1"/>
    </source>
</evidence>
<dbReference type="SUPFAM" id="SSF47938">
    <property type="entry name" value="Functional domain of the splicing factor Prp18"/>
    <property type="match status" value="1"/>
</dbReference>
<keyword evidence="3" id="KW-0862">Zinc</keyword>
<evidence type="ECO:0000259" key="5">
    <source>
        <dbReference type="PROSITE" id="PS50199"/>
    </source>
</evidence>
<keyword evidence="1" id="KW-0479">Metal-binding</keyword>
<evidence type="ECO:0000256" key="4">
    <source>
        <dbReference type="PROSITE-ProRule" id="PRU00322"/>
    </source>
</evidence>
<dbReference type="InterPro" id="IPR001876">
    <property type="entry name" value="Znf_RanBP2"/>
</dbReference>
<dbReference type="Proteomes" id="UP001189429">
    <property type="component" value="Unassembled WGS sequence"/>
</dbReference>